<dbReference type="Proteomes" id="UP000412028">
    <property type="component" value="Unassembled WGS sequence"/>
</dbReference>
<feature type="region of interest" description="Disordered" evidence="1">
    <location>
        <begin position="337"/>
        <end position="370"/>
    </location>
</feature>
<name>A0A5M9ZYE0_9BIFI</name>
<gene>
    <name evidence="2" type="ORF">EMO89_05365</name>
</gene>
<dbReference type="InterPro" id="IPR011664">
    <property type="entry name" value="Abi_system_AbiD/AbiF-like"/>
</dbReference>
<evidence type="ECO:0000256" key="1">
    <source>
        <dbReference type="SAM" id="MobiDB-lite"/>
    </source>
</evidence>
<feature type="compositionally biased region" description="Basic residues" evidence="1">
    <location>
        <begin position="349"/>
        <end position="358"/>
    </location>
</feature>
<dbReference type="Pfam" id="PF07751">
    <property type="entry name" value="Abi_2"/>
    <property type="match status" value="1"/>
</dbReference>
<evidence type="ECO:0000313" key="2">
    <source>
        <dbReference type="EMBL" id="KAA8830415.1"/>
    </source>
</evidence>
<evidence type="ECO:0000313" key="3">
    <source>
        <dbReference type="Proteomes" id="UP000412028"/>
    </source>
</evidence>
<comment type="caution">
    <text evidence="2">The sequence shown here is derived from an EMBL/GenBank/DDBJ whole genome shotgun (WGS) entry which is preliminary data.</text>
</comment>
<organism evidence="2 3">
    <name type="scientific">Bifidobacterium tissieri</name>
    <dbReference type="NCBI Taxonomy" id="1630162"/>
    <lineage>
        <taxon>Bacteria</taxon>
        <taxon>Bacillati</taxon>
        <taxon>Actinomycetota</taxon>
        <taxon>Actinomycetes</taxon>
        <taxon>Bifidobacteriales</taxon>
        <taxon>Bifidobacteriaceae</taxon>
        <taxon>Bifidobacterium</taxon>
    </lineage>
</organism>
<dbReference type="RefSeq" id="WP_150381229.1">
    <property type="nucleotide sequence ID" value="NZ_RZUI01000005.1"/>
</dbReference>
<protein>
    <submittedName>
        <fullName evidence="2">Abi family protein</fullName>
    </submittedName>
</protein>
<dbReference type="EMBL" id="RZUI01000005">
    <property type="protein sequence ID" value="KAA8830415.1"/>
    <property type="molecule type" value="Genomic_DNA"/>
</dbReference>
<accession>A0A5M9ZYE0</accession>
<dbReference type="OrthoDB" id="5363652at2"/>
<reference evidence="2 3" key="1">
    <citation type="journal article" date="2019" name="Syst. Appl. Microbiol.">
        <title>Characterization of Bifidobacterium species in feaces of the Egyptian fruit bat: Description of B. vespertilionis sp. nov. and B. rousetti sp. nov.</title>
        <authorList>
            <person name="Modesto M."/>
            <person name="Satti M."/>
            <person name="Watanabe K."/>
            <person name="Puglisi E."/>
            <person name="Morelli L."/>
            <person name="Huang C.-H."/>
            <person name="Liou J.-S."/>
            <person name="Miyashita M."/>
            <person name="Tamura T."/>
            <person name="Saito S."/>
            <person name="Mori K."/>
            <person name="Huang L."/>
            <person name="Sciavilla P."/>
            <person name="Sandri C."/>
            <person name="Spiezio C."/>
            <person name="Vitali F."/>
            <person name="Cavalieri D."/>
            <person name="Perpetuini G."/>
            <person name="Tofalo R."/>
            <person name="Bonetti A."/>
            <person name="Arita M."/>
            <person name="Mattarelli P."/>
        </authorList>
    </citation>
    <scope>NUCLEOTIDE SEQUENCE [LARGE SCALE GENOMIC DNA]</scope>
    <source>
        <strain evidence="2 3">RST7</strain>
    </source>
</reference>
<dbReference type="AlphaFoldDB" id="A0A5M9ZYE0"/>
<proteinExistence type="predicted"/>
<sequence>MADAQADVPTPARRRRAMTVEEQCDVMAQHGITFQKCSRENAKRFLQDNTYFFKLKAFDNNFRHDSDGVYSNLDFAYLQDLSTIDFELRVLILRMTGDIEHALRVRFNNLISRVNEDGYQVIRDYEQDQRAFYARNGKAYDPDGDYQKSIYTTGMIRKYLDSKPVWLFWETCTLNSLIRCYQSFLQHRRFQDPTYSLLYGVRLLRNAASHHNCLLIPPSEQVRPTRDLNYLLRLLLTDETETTDMTLRLAETDPLIHDFACVLLAHANLVKSKGMRSHVVEQINSFLTRMQRHEDWYRNPESGCDHLIGQLDAIRLLLSSIVEFNRKRDDDVLTEEQKHILAQPDRNPVRHGRRRASRQARSGRNPSPSA</sequence>